<dbReference type="GeneID" id="79828819"/>
<dbReference type="PANTHER" id="PTHR37841">
    <property type="entry name" value="GLR2918 PROTEIN"/>
    <property type="match status" value="1"/>
</dbReference>
<dbReference type="AlphaFoldDB" id="A0A4R8MQL2"/>
<name>A0A4R8MQL2_LEPME</name>
<dbReference type="PANTHER" id="PTHR37841:SF1">
    <property type="entry name" value="DUF3298 DOMAIN-CONTAINING PROTEIN"/>
    <property type="match status" value="1"/>
</dbReference>
<dbReference type="Pfam" id="PF14903">
    <property type="entry name" value="WG_beta_rep"/>
    <property type="match status" value="3"/>
</dbReference>
<organism evidence="1 2">
    <name type="scientific">Leptospira meyeri</name>
    <dbReference type="NCBI Taxonomy" id="29508"/>
    <lineage>
        <taxon>Bacteria</taxon>
        <taxon>Pseudomonadati</taxon>
        <taxon>Spirochaetota</taxon>
        <taxon>Spirochaetia</taxon>
        <taxon>Leptospirales</taxon>
        <taxon>Leptospiraceae</taxon>
        <taxon>Leptospira</taxon>
    </lineage>
</organism>
<dbReference type="OrthoDB" id="343240at2"/>
<sequence length="191" mass="21936">MKQIFIFLLFVFPLLAKSNRPVAFEENGLYGYQNKAGKVIIKPQYQHAMDFTKELVGFVVSENRWLCINTQNKILLEVFPYDNGPDYYSENLARFVENRKFGFFNPQCKKQIPATYDFVFPFENGLSIVCNNCESKSDGEHSRIVGGKYGAINKKGNVIIPILYDSIDSVDFKKKTANVTTNQTKTKIKFQ</sequence>
<dbReference type="SUPFAM" id="SSF69360">
    <property type="entry name" value="Cell wall binding repeat"/>
    <property type="match status" value="1"/>
</dbReference>
<keyword evidence="2" id="KW-1185">Reference proteome</keyword>
<dbReference type="EMBL" id="SORO01000003">
    <property type="protein sequence ID" value="TDY68000.1"/>
    <property type="molecule type" value="Genomic_DNA"/>
</dbReference>
<dbReference type="InterPro" id="IPR032774">
    <property type="entry name" value="WG_beta_rep"/>
</dbReference>
<comment type="caution">
    <text evidence="1">The sequence shown here is derived from an EMBL/GenBank/DDBJ whole genome shotgun (WGS) entry which is preliminary data.</text>
</comment>
<proteinExistence type="predicted"/>
<accession>A0A4R8MQL2</accession>
<reference evidence="1 2" key="1">
    <citation type="submission" date="2019-03" db="EMBL/GenBank/DDBJ databases">
        <title>Genomic Encyclopedia of Archaeal and Bacterial Type Strains, Phase II (KMG-II): from individual species to whole genera.</title>
        <authorList>
            <person name="Goeker M."/>
        </authorList>
    </citation>
    <scope>NUCLEOTIDE SEQUENCE [LARGE SCALE GENOMIC DNA]</scope>
    <source>
        <strain evidence="1 2">DSM 21537</strain>
    </source>
</reference>
<protein>
    <submittedName>
        <fullName evidence="1">WG repeat protein</fullName>
    </submittedName>
</protein>
<evidence type="ECO:0000313" key="2">
    <source>
        <dbReference type="Proteomes" id="UP000294684"/>
    </source>
</evidence>
<gene>
    <name evidence="1" type="ORF">CLV96_3557</name>
</gene>
<evidence type="ECO:0000313" key="1">
    <source>
        <dbReference type="EMBL" id="TDY68000.1"/>
    </source>
</evidence>
<dbReference type="STRING" id="1193051.LEP1GSC017_0779"/>
<dbReference type="RefSeq" id="WP_004785709.1">
    <property type="nucleotide sequence ID" value="NZ_SORO01000003.1"/>
</dbReference>
<dbReference type="Proteomes" id="UP000294684">
    <property type="component" value="Unassembled WGS sequence"/>
</dbReference>